<gene>
    <name evidence="1" type="ORF">OEA41_006034</name>
</gene>
<sequence length="370" mass="39335">MVFMFPSHFHRRQNTPSLVAPQMSYVLRNILAVNAMFTAYYGGQAEGASAIQNAAPAAGTTMGEMADSLDFNGKTALKVVNVINALSVGLPFFGTPSLQNESLSSALPLLQIGKTFAQSLQQTPTVTNAIWNATQDPTNQALSVRYMGQQLPTSNILNRIYNDLNAGLSLIMSDIPTFLNFSASGAWSTPNLIQPTALKNSTPGIDLALLTYVTSETLAQQNFSITPLATIGGLDFVPLFNASRDSHYNGSSDISRAQGNETIYWSPNTQRQYQFVYNGGNLANGSTVDPYAVLKQIEANKWADLPVLFDGAYNCTLEGKAGGPVVNVGNNRSLDVSCLSALPVYIGKGASCPIGAAVEVGGKCPFQVGG</sequence>
<reference evidence="1" key="1">
    <citation type="submission" date="2022-11" db="EMBL/GenBank/DDBJ databases">
        <title>Chromosomal genome sequence assembly and mating type (MAT) locus characterization of the leprose asexual lichenized fungus Lepraria neglecta (Nyl.) Erichsen.</title>
        <authorList>
            <person name="Allen J.L."/>
            <person name="Pfeffer B."/>
        </authorList>
    </citation>
    <scope>NUCLEOTIDE SEQUENCE</scope>
    <source>
        <strain evidence="1">Allen 5258</strain>
    </source>
</reference>
<comment type="caution">
    <text evidence="1">The sequence shown here is derived from an EMBL/GenBank/DDBJ whole genome shotgun (WGS) entry which is preliminary data.</text>
</comment>
<organism evidence="1 2">
    <name type="scientific">Lepraria neglecta</name>
    <dbReference type="NCBI Taxonomy" id="209136"/>
    <lineage>
        <taxon>Eukaryota</taxon>
        <taxon>Fungi</taxon>
        <taxon>Dikarya</taxon>
        <taxon>Ascomycota</taxon>
        <taxon>Pezizomycotina</taxon>
        <taxon>Lecanoromycetes</taxon>
        <taxon>OSLEUM clade</taxon>
        <taxon>Lecanoromycetidae</taxon>
        <taxon>Lecanorales</taxon>
        <taxon>Lecanorineae</taxon>
        <taxon>Stereocaulaceae</taxon>
        <taxon>Lepraria</taxon>
    </lineage>
</organism>
<dbReference type="Proteomes" id="UP001276659">
    <property type="component" value="Unassembled WGS sequence"/>
</dbReference>
<evidence type="ECO:0000313" key="2">
    <source>
        <dbReference type="Proteomes" id="UP001276659"/>
    </source>
</evidence>
<accession>A0AAD9Z787</accession>
<proteinExistence type="predicted"/>
<dbReference type="EMBL" id="JASNWA010000007">
    <property type="protein sequence ID" value="KAK3172710.1"/>
    <property type="molecule type" value="Genomic_DNA"/>
</dbReference>
<name>A0AAD9Z787_9LECA</name>
<dbReference type="AlphaFoldDB" id="A0AAD9Z787"/>
<evidence type="ECO:0000313" key="1">
    <source>
        <dbReference type="EMBL" id="KAK3172710.1"/>
    </source>
</evidence>
<protein>
    <submittedName>
        <fullName evidence="1">Uncharacterized protein</fullName>
    </submittedName>
</protein>
<keyword evidence="2" id="KW-1185">Reference proteome</keyword>